<proteinExistence type="predicted"/>
<keyword evidence="1" id="KW-0413">Isomerase</keyword>
<reference evidence="1" key="1">
    <citation type="journal article" date="2020" name="Microbiol. Resour. Announc.">
        <title>Complete Genome Sequence of Moraxella osloensis Strain YV1, Isolated from an Australian Wastewater Treatment Plant.</title>
        <authorList>
            <person name="Batinovic S."/>
            <person name="Rice D.T.F."/>
            <person name="Seviour R.J."/>
            <person name="Petrovski S."/>
        </authorList>
    </citation>
    <scope>NUCLEOTIDE SEQUENCE</scope>
    <source>
        <strain evidence="1">YV1</strain>
    </source>
</reference>
<gene>
    <name evidence="1" type="ORF">GSF12_09090</name>
</gene>
<dbReference type="InterPro" id="IPR014347">
    <property type="entry name" value="Tautomerase/MIF_sf"/>
</dbReference>
<dbReference type="EMBL" id="CP047226">
    <property type="protein sequence ID" value="QHG10022.1"/>
    <property type="molecule type" value="Genomic_DNA"/>
</dbReference>
<dbReference type="SUPFAM" id="SSF55331">
    <property type="entry name" value="Tautomerase/MIF"/>
    <property type="match status" value="1"/>
</dbReference>
<dbReference type="Pfam" id="PF02962">
    <property type="entry name" value="CHMI"/>
    <property type="match status" value="1"/>
</dbReference>
<evidence type="ECO:0000313" key="1">
    <source>
        <dbReference type="EMBL" id="QHG10022.1"/>
    </source>
</evidence>
<dbReference type="InterPro" id="IPR004220">
    <property type="entry name" value="5-COMe_2-OHmuconate_Isoase"/>
</dbReference>
<organism evidence="1">
    <name type="scientific">Faucicola osloensis</name>
    <name type="common">Moraxella osloensis</name>
    <dbReference type="NCBI Taxonomy" id="34062"/>
    <lineage>
        <taxon>Bacteria</taxon>
        <taxon>Pseudomonadati</taxon>
        <taxon>Pseudomonadota</taxon>
        <taxon>Gammaproteobacteria</taxon>
        <taxon>Moraxellales</taxon>
        <taxon>Moraxellaceae</taxon>
        <taxon>Faucicola</taxon>
    </lineage>
</organism>
<dbReference type="AlphaFoldDB" id="A0A6P1KH63"/>
<sequence>MPNVIIEVSHDHLISQPANLLARVNDTLWQSGNFKLQSDIKSRIYYPNHVLVGLTDSGNEAYEAFVMAHFYLMPGRDDATIQSLAQRIADAIKAHLQEFESEVPVGSLQICVNSTTLSANYFKQYV</sequence>
<accession>A0A6P1KH63</accession>
<dbReference type="GO" id="GO:0008704">
    <property type="term" value="F:5-carboxymethyl-2-hydroxymuconate delta-isomerase activity"/>
    <property type="evidence" value="ECO:0007669"/>
    <property type="project" value="InterPro"/>
</dbReference>
<dbReference type="Gene3D" id="3.30.429.10">
    <property type="entry name" value="Macrophage Migration Inhibitory Factor"/>
    <property type="match status" value="1"/>
</dbReference>
<protein>
    <submittedName>
        <fullName evidence="1">5-carboxymethyl-2-hydroxymuconate delta-isomerase</fullName>
    </submittedName>
</protein>
<name>A0A6P1KH63_FAUOS</name>